<proteinExistence type="predicted"/>
<comment type="caution">
    <text evidence="1">The sequence shown here is derived from an EMBL/GenBank/DDBJ whole genome shotgun (WGS) entry which is preliminary data.</text>
</comment>
<dbReference type="Proteomes" id="UP001420932">
    <property type="component" value="Unassembled WGS sequence"/>
</dbReference>
<dbReference type="EMBL" id="JBBNAF010000009">
    <property type="protein sequence ID" value="KAK9113669.1"/>
    <property type="molecule type" value="Genomic_DNA"/>
</dbReference>
<gene>
    <name evidence="1" type="ORF">Syun_020466</name>
</gene>
<sequence length="303" mass="35332">MACDGSSSCDLLCTIIKQSYQAPSYELLYAVVKQSYQAYITNGTLVALDDVFAFDIQKPMGGFVEWHMLTFNHIRILEELDIIKKSLHIPPSQSPYELLYRAIKPSYQAYYSNGSLVALDKISAFYIQKPMGDFKEWHIVTFNQIRILEEVNEIKKALHVKCPPQSPYEVLYPIVKQNHQIYLNNGTLAALDDIFAFDIQKPMGDFKEWRMVTFNQIRILEELNRCITSCTCRETPYKLYYPIVKRDHQTYITNGTLVALDEDFAFDIQKPMGGFTEWHMITFNQIRIIEQMNEVKEKYCVHL</sequence>
<keyword evidence="2" id="KW-1185">Reference proteome</keyword>
<accession>A0AAP0IDU5</accession>
<reference evidence="1 2" key="1">
    <citation type="submission" date="2024-01" db="EMBL/GenBank/DDBJ databases">
        <title>Genome assemblies of Stephania.</title>
        <authorList>
            <person name="Yang L."/>
        </authorList>
    </citation>
    <scope>NUCLEOTIDE SEQUENCE [LARGE SCALE GENOMIC DNA]</scope>
    <source>
        <strain evidence="1">YNDBR</strain>
        <tissue evidence="1">Leaf</tissue>
    </source>
</reference>
<dbReference type="AlphaFoldDB" id="A0AAP0IDU5"/>
<name>A0AAP0IDU5_9MAGN</name>
<evidence type="ECO:0000313" key="2">
    <source>
        <dbReference type="Proteomes" id="UP001420932"/>
    </source>
</evidence>
<organism evidence="1 2">
    <name type="scientific">Stephania yunnanensis</name>
    <dbReference type="NCBI Taxonomy" id="152371"/>
    <lineage>
        <taxon>Eukaryota</taxon>
        <taxon>Viridiplantae</taxon>
        <taxon>Streptophyta</taxon>
        <taxon>Embryophyta</taxon>
        <taxon>Tracheophyta</taxon>
        <taxon>Spermatophyta</taxon>
        <taxon>Magnoliopsida</taxon>
        <taxon>Ranunculales</taxon>
        <taxon>Menispermaceae</taxon>
        <taxon>Menispermoideae</taxon>
        <taxon>Cissampelideae</taxon>
        <taxon>Stephania</taxon>
    </lineage>
</organism>
<evidence type="ECO:0000313" key="1">
    <source>
        <dbReference type="EMBL" id="KAK9113669.1"/>
    </source>
</evidence>
<protein>
    <submittedName>
        <fullName evidence="1">Uncharacterized protein</fullName>
    </submittedName>
</protein>